<evidence type="ECO:0000313" key="3">
    <source>
        <dbReference type="Proteomes" id="UP000494106"/>
    </source>
</evidence>
<name>A0A8S1ANS9_ARCPL</name>
<proteinExistence type="predicted"/>
<sequence>MVTVAAAAARQGACNYPHKLRWRRGPTWGRSGTDSGAAPRRLQHELCATRVYVSATPRATLPLYGGAARSAKHLQTLSAD</sequence>
<dbReference type="Proteomes" id="UP000494106">
    <property type="component" value="Unassembled WGS sequence"/>
</dbReference>
<evidence type="ECO:0000313" key="2">
    <source>
        <dbReference type="EMBL" id="CAB3259920.1"/>
    </source>
</evidence>
<keyword evidence="3" id="KW-1185">Reference proteome</keyword>
<reference evidence="3 4" key="1">
    <citation type="submission" date="2020-04" db="EMBL/GenBank/DDBJ databases">
        <authorList>
            <person name="Wallbank WR R."/>
            <person name="Pardo Diaz C."/>
            <person name="Kozak K."/>
            <person name="Martin S."/>
            <person name="Jiggins C."/>
            <person name="Moest M."/>
            <person name="Warren A I."/>
            <person name="Byers J.R.P. K."/>
            <person name="Montejo-Kovacevich G."/>
            <person name="Yen C E."/>
        </authorList>
    </citation>
    <scope>NUCLEOTIDE SEQUENCE [LARGE SCALE GENOMIC DNA]</scope>
</reference>
<accession>A0A8S1ANS9</accession>
<evidence type="ECO:0000313" key="4">
    <source>
        <dbReference type="Proteomes" id="UP000494256"/>
    </source>
</evidence>
<dbReference type="EMBL" id="CADEBD010000745">
    <property type="protein sequence ID" value="CAB3259920.1"/>
    <property type="molecule type" value="Genomic_DNA"/>
</dbReference>
<dbReference type="AlphaFoldDB" id="A0A8S1ANS9"/>
<comment type="caution">
    <text evidence="1">The sequence shown here is derived from an EMBL/GenBank/DDBJ whole genome shotgun (WGS) entry which is preliminary data.</text>
</comment>
<dbReference type="OrthoDB" id="7460987at2759"/>
<evidence type="ECO:0000313" key="1">
    <source>
        <dbReference type="EMBL" id="CAB3251647.1"/>
    </source>
</evidence>
<dbReference type="EMBL" id="CADEBC010000550">
    <property type="protein sequence ID" value="CAB3251647.1"/>
    <property type="molecule type" value="Genomic_DNA"/>
</dbReference>
<protein>
    <submittedName>
        <fullName evidence="1">Uncharacterized protein</fullName>
    </submittedName>
</protein>
<gene>
    <name evidence="1" type="ORF">APLA_LOCUS13141</name>
    <name evidence="2" type="ORF">APLA_LOCUS16843</name>
</gene>
<dbReference type="Proteomes" id="UP000494256">
    <property type="component" value="Unassembled WGS sequence"/>
</dbReference>
<organism evidence="1 3">
    <name type="scientific">Arctia plantaginis</name>
    <name type="common">Wood tiger moth</name>
    <name type="synonym">Phalaena plantaginis</name>
    <dbReference type="NCBI Taxonomy" id="874455"/>
    <lineage>
        <taxon>Eukaryota</taxon>
        <taxon>Metazoa</taxon>
        <taxon>Ecdysozoa</taxon>
        <taxon>Arthropoda</taxon>
        <taxon>Hexapoda</taxon>
        <taxon>Insecta</taxon>
        <taxon>Pterygota</taxon>
        <taxon>Neoptera</taxon>
        <taxon>Endopterygota</taxon>
        <taxon>Lepidoptera</taxon>
        <taxon>Glossata</taxon>
        <taxon>Ditrysia</taxon>
        <taxon>Noctuoidea</taxon>
        <taxon>Erebidae</taxon>
        <taxon>Arctiinae</taxon>
        <taxon>Arctia</taxon>
    </lineage>
</organism>